<dbReference type="EMBL" id="SGSU01000004">
    <property type="protein sequence ID" value="RZG68384.1"/>
    <property type="molecule type" value="Genomic_DNA"/>
</dbReference>
<protein>
    <submittedName>
        <fullName evidence="3">Glucose 1-dehydrogenase</fullName>
        <ecNumber evidence="3">1.1.1.47</ecNumber>
    </submittedName>
</protein>
<dbReference type="FunFam" id="3.40.50.720:FF:000084">
    <property type="entry name" value="Short-chain dehydrogenase reductase"/>
    <property type="match status" value="1"/>
</dbReference>
<evidence type="ECO:0000313" key="4">
    <source>
        <dbReference type="Proteomes" id="UP000293483"/>
    </source>
</evidence>
<accession>A0A4V2DPX6</accession>
<name>A0A4V2DPX6_9GAMM</name>
<dbReference type="GO" id="GO:0047936">
    <property type="term" value="F:glucose 1-dehydrogenase [NAD(P)+] activity"/>
    <property type="evidence" value="ECO:0007669"/>
    <property type="project" value="UniProtKB-EC"/>
</dbReference>
<dbReference type="Pfam" id="PF13561">
    <property type="entry name" value="adh_short_C2"/>
    <property type="match status" value="1"/>
</dbReference>
<comment type="similarity">
    <text evidence="1">Belongs to the short-chain dehydrogenases/reductases (SDR) family.</text>
</comment>
<dbReference type="InterPro" id="IPR036291">
    <property type="entry name" value="NAD(P)-bd_dom_sf"/>
</dbReference>
<evidence type="ECO:0000256" key="1">
    <source>
        <dbReference type="ARBA" id="ARBA00006484"/>
    </source>
</evidence>
<dbReference type="EC" id="1.1.1.47" evidence="3"/>
<evidence type="ECO:0000256" key="2">
    <source>
        <dbReference type="ARBA" id="ARBA00023002"/>
    </source>
</evidence>
<dbReference type="InterPro" id="IPR002347">
    <property type="entry name" value="SDR_fam"/>
</dbReference>
<evidence type="ECO:0000313" key="3">
    <source>
        <dbReference type="EMBL" id="RZG68384.1"/>
    </source>
</evidence>
<dbReference type="NCBIfam" id="NF005559">
    <property type="entry name" value="PRK07231.1"/>
    <property type="match status" value="1"/>
</dbReference>
<dbReference type="PRINTS" id="PR00080">
    <property type="entry name" value="SDRFAMILY"/>
</dbReference>
<organism evidence="3 4">
    <name type="scientific">Acinetobacter bouvetii</name>
    <dbReference type="NCBI Taxonomy" id="202951"/>
    <lineage>
        <taxon>Bacteria</taxon>
        <taxon>Pseudomonadati</taxon>
        <taxon>Pseudomonadota</taxon>
        <taxon>Gammaproteobacteria</taxon>
        <taxon>Moraxellales</taxon>
        <taxon>Moraxellaceae</taxon>
        <taxon>Acinetobacter</taxon>
    </lineage>
</organism>
<sequence length="259" mass="26959">MNMPQSLWDLSGKVALVTGGAAGIGRASAALLAQSGARVMIADLNTEAAAQTAQEIAQQTGNEVKSVMCNILDDAQLVNAVEMTLQAFGSLHILVNNAGGGGGGREAPDQITVDDFIRDFQLNVFAAWRLCQLAAPHMQQAGYGSIINITSMSSINKSPAMSGYASSKAALNHMGANLAHDFGPSIRINAVGPGAIRTAALEKVMTPEIEKRMLAHTPLQRLGEAQDIAGAVLFFAAPISSWISGQTLFVNGGGVQTLD</sequence>
<keyword evidence="2 3" id="KW-0560">Oxidoreductase</keyword>
<dbReference type="AlphaFoldDB" id="A0A4V2DPX6"/>
<dbReference type="PANTHER" id="PTHR43639">
    <property type="entry name" value="OXIDOREDUCTASE, SHORT-CHAIN DEHYDROGENASE/REDUCTASE FAMILY (AFU_ORTHOLOGUE AFUA_5G02870)"/>
    <property type="match status" value="1"/>
</dbReference>
<dbReference type="PRINTS" id="PR00081">
    <property type="entry name" value="GDHRDH"/>
</dbReference>
<comment type="caution">
    <text evidence="3">The sequence shown here is derived from an EMBL/GenBank/DDBJ whole genome shotgun (WGS) entry which is preliminary data.</text>
</comment>
<dbReference type="PROSITE" id="PS00061">
    <property type="entry name" value="ADH_SHORT"/>
    <property type="match status" value="1"/>
</dbReference>
<dbReference type="Gene3D" id="3.40.50.720">
    <property type="entry name" value="NAD(P)-binding Rossmann-like Domain"/>
    <property type="match status" value="1"/>
</dbReference>
<reference evidence="3 4" key="1">
    <citation type="submission" date="2019-02" db="EMBL/GenBank/DDBJ databases">
        <title>The Batch Genome Submission of Acinetobacter spp. strains.</title>
        <authorList>
            <person name="Qin J."/>
            <person name="Hu Y."/>
            <person name="Ye H."/>
            <person name="Wei L."/>
            <person name="Feng Y."/>
            <person name="Zong Z."/>
        </authorList>
    </citation>
    <scope>NUCLEOTIDE SEQUENCE [LARGE SCALE GENOMIC DNA]</scope>
    <source>
        <strain evidence="3 4">WCHABo060081</strain>
    </source>
</reference>
<dbReference type="SUPFAM" id="SSF51735">
    <property type="entry name" value="NAD(P)-binding Rossmann-fold domains"/>
    <property type="match status" value="1"/>
</dbReference>
<dbReference type="STRING" id="202951.GCA_001485025_02046"/>
<gene>
    <name evidence="3" type="ORF">EXE25_04840</name>
</gene>
<dbReference type="Proteomes" id="UP000293483">
    <property type="component" value="Unassembled WGS sequence"/>
</dbReference>
<dbReference type="PANTHER" id="PTHR43639:SF1">
    <property type="entry name" value="SHORT-CHAIN DEHYDROGENASE_REDUCTASE FAMILY PROTEIN"/>
    <property type="match status" value="1"/>
</dbReference>
<dbReference type="InterPro" id="IPR020904">
    <property type="entry name" value="Sc_DH/Rdtase_CS"/>
</dbReference>
<proteinExistence type="inferred from homology"/>